<proteinExistence type="predicted"/>
<reference evidence="2" key="2">
    <citation type="submission" date="2020-09" db="EMBL/GenBank/DDBJ databases">
        <authorList>
            <person name="Sun Q."/>
            <person name="Kim S."/>
        </authorList>
    </citation>
    <scope>NUCLEOTIDE SEQUENCE</scope>
    <source>
        <strain evidence="2">KCTC 12711</strain>
    </source>
</reference>
<comment type="caution">
    <text evidence="2">The sequence shown here is derived from an EMBL/GenBank/DDBJ whole genome shotgun (WGS) entry which is preliminary data.</text>
</comment>
<dbReference type="Pfam" id="PF05050">
    <property type="entry name" value="Methyltransf_21"/>
    <property type="match status" value="1"/>
</dbReference>
<evidence type="ECO:0000313" key="3">
    <source>
        <dbReference type="Proteomes" id="UP000614811"/>
    </source>
</evidence>
<organism evidence="2 3">
    <name type="scientific">Arenicella chitinivorans</name>
    <dbReference type="NCBI Taxonomy" id="1329800"/>
    <lineage>
        <taxon>Bacteria</taxon>
        <taxon>Pseudomonadati</taxon>
        <taxon>Pseudomonadota</taxon>
        <taxon>Gammaproteobacteria</taxon>
        <taxon>Arenicellales</taxon>
        <taxon>Arenicellaceae</taxon>
        <taxon>Arenicella</taxon>
    </lineage>
</organism>
<evidence type="ECO:0000259" key="1">
    <source>
        <dbReference type="Pfam" id="PF05050"/>
    </source>
</evidence>
<feature type="domain" description="Methyltransferase FkbM" evidence="1">
    <location>
        <begin position="1"/>
        <end position="46"/>
    </location>
</feature>
<keyword evidence="3" id="KW-1185">Reference proteome</keyword>
<dbReference type="InterPro" id="IPR029063">
    <property type="entry name" value="SAM-dependent_MTases_sf"/>
</dbReference>
<protein>
    <recommendedName>
        <fullName evidence="1">Methyltransferase FkbM domain-containing protein</fullName>
    </recommendedName>
</protein>
<dbReference type="Proteomes" id="UP000614811">
    <property type="component" value="Unassembled WGS sequence"/>
</dbReference>
<sequence length="76" mass="8458">MDVEGAELLALQGATKLVRDIRPIFYVEVGSDVADEILKLFSSHAYVALDEQGQVLQDKCTNNTFFIPKESDKLRG</sequence>
<accession>A0A918VPT8</accession>
<dbReference type="AlphaFoldDB" id="A0A918VPT8"/>
<dbReference type="InterPro" id="IPR006342">
    <property type="entry name" value="FkbM_mtfrase"/>
</dbReference>
<reference evidence="2" key="1">
    <citation type="journal article" date="2014" name="Int. J. Syst. Evol. Microbiol.">
        <title>Complete genome sequence of Corynebacterium casei LMG S-19264T (=DSM 44701T), isolated from a smear-ripened cheese.</title>
        <authorList>
            <consortium name="US DOE Joint Genome Institute (JGI-PGF)"/>
            <person name="Walter F."/>
            <person name="Albersmeier A."/>
            <person name="Kalinowski J."/>
            <person name="Ruckert C."/>
        </authorList>
    </citation>
    <scope>NUCLEOTIDE SEQUENCE</scope>
    <source>
        <strain evidence="2">KCTC 12711</strain>
    </source>
</reference>
<gene>
    <name evidence="2" type="ORF">GCM10008090_23220</name>
</gene>
<name>A0A918VPT8_9GAMM</name>
<dbReference type="SUPFAM" id="SSF53335">
    <property type="entry name" value="S-adenosyl-L-methionine-dependent methyltransferases"/>
    <property type="match status" value="1"/>
</dbReference>
<dbReference type="EMBL" id="BMXA01000004">
    <property type="protein sequence ID" value="GHA12894.1"/>
    <property type="molecule type" value="Genomic_DNA"/>
</dbReference>
<evidence type="ECO:0000313" key="2">
    <source>
        <dbReference type="EMBL" id="GHA12894.1"/>
    </source>
</evidence>
<dbReference type="Gene3D" id="3.40.50.150">
    <property type="entry name" value="Vaccinia Virus protein VP39"/>
    <property type="match status" value="1"/>
</dbReference>